<dbReference type="Gramene" id="TraesLDM6A03G03397860.1">
    <property type="protein sequence ID" value="TraesLDM6A03G03397860.1.CDS1"/>
    <property type="gene ID" value="TraesLDM6A03G03397860"/>
</dbReference>
<reference evidence="1" key="2">
    <citation type="submission" date="2018-10" db="UniProtKB">
        <authorList>
            <consortium name="EnsemblPlants"/>
        </authorList>
    </citation>
    <scope>IDENTIFICATION</scope>
</reference>
<dbReference type="Gramene" id="TraesROB_scaffold_071378_01G000100.1">
    <property type="protein sequence ID" value="TraesROB_scaffold_071378_01G000100.1"/>
    <property type="gene ID" value="TraesROB_scaffold_071378_01G000100"/>
</dbReference>
<name>A0A3B6NVG0_WHEAT</name>
<sequence>MAGEKVQFAIPMAASEKDQAKAEKEADFIVKAVCGSKRKAEEDREEAVGVMVPRNSEDDSEAEFYKACMADDSFDDNSDDSLDVCAAKCEASFERFMEACYARTLPSVGGKGKVPNADAHGSLVV</sequence>
<evidence type="ECO:0000313" key="1">
    <source>
        <dbReference type="EnsemblPlants" id="TraesCS6A02G353000.1.cds1"/>
    </source>
</evidence>
<reference evidence="1" key="1">
    <citation type="submission" date="2018-08" db="EMBL/GenBank/DDBJ databases">
        <authorList>
            <person name="Rossello M."/>
        </authorList>
    </citation>
    <scope>NUCLEOTIDE SEQUENCE [LARGE SCALE GENOMIC DNA]</scope>
    <source>
        <strain evidence="1">cv. Chinese Spring</strain>
    </source>
</reference>
<dbReference type="Gramene" id="TraesCS6A03G0907600.1">
    <property type="protein sequence ID" value="TraesCS6A03G0907600.1.CDS1"/>
    <property type="gene ID" value="TraesCS6A03G0907600"/>
</dbReference>
<dbReference type="Gramene" id="TraesCS6A02G353000.1">
    <property type="protein sequence ID" value="TraesCS6A02G353000.1.cds1"/>
    <property type="gene ID" value="TraesCS6A02G353000"/>
</dbReference>
<dbReference type="Gramene" id="TraesNOR6A03G03428510.1">
    <property type="protein sequence ID" value="TraesNOR6A03G03428510.1.CDS1"/>
    <property type="gene ID" value="TraesNOR6A03G03428510"/>
</dbReference>
<dbReference type="Gramene" id="TraesSYM6A03G03337390.1">
    <property type="protein sequence ID" value="TraesSYM6A03G03337390.1.CDS1"/>
    <property type="gene ID" value="TraesSYM6A03G03337390"/>
</dbReference>
<dbReference type="Gramene" id="TraesCAD_scaffold_008621_01G000200.1">
    <property type="protein sequence ID" value="TraesCAD_scaffold_008621_01G000200.1"/>
    <property type="gene ID" value="TraesCAD_scaffold_008621_01G000200"/>
</dbReference>
<dbReference type="Gramene" id="TraesJAG6A03G03387470.1">
    <property type="protein sequence ID" value="TraesJAG6A03G03387470.1.CDS1"/>
    <property type="gene ID" value="TraesJAG6A03G03387470"/>
</dbReference>
<dbReference type="AlphaFoldDB" id="A0A3B6NVG0"/>
<protein>
    <submittedName>
        <fullName evidence="1">Uncharacterized protein</fullName>
    </submittedName>
</protein>
<dbReference type="Gramene" id="TraesPARA_EIv1.0_1975610.1">
    <property type="protein sequence ID" value="TraesPARA_EIv1.0_1975610.1.CDS1"/>
    <property type="gene ID" value="TraesPARA_EIv1.0_1975610"/>
</dbReference>
<accession>A0A3B6NVG0</accession>
<keyword evidence="2" id="KW-1185">Reference proteome</keyword>
<dbReference type="OMA" id="MEACYAR"/>
<dbReference type="Gramene" id="TraesMAC6A03G03393660.1">
    <property type="protein sequence ID" value="TraesMAC6A03G03393660.1.CDS1"/>
    <property type="gene ID" value="TraesMAC6A03G03393660"/>
</dbReference>
<dbReference type="Gramene" id="TraesLAC6A03G03351620.1">
    <property type="protein sequence ID" value="TraesLAC6A03G03351620.1.CDS1"/>
    <property type="gene ID" value="TraesLAC6A03G03351620"/>
</dbReference>
<dbReference type="Gramene" id="TraesWEE_scaffold_025875_01G001000.1">
    <property type="protein sequence ID" value="TraesWEE_scaffold_025875_01G001000.1"/>
    <property type="gene ID" value="TraesWEE_scaffold_025875_01G001000"/>
</dbReference>
<evidence type="ECO:0000313" key="2">
    <source>
        <dbReference type="Proteomes" id="UP000019116"/>
    </source>
</evidence>
<dbReference type="Gramene" id="TraesCLE_scaffold_024394_01G001000.1">
    <property type="protein sequence ID" value="TraesCLE_scaffold_024394_01G001000.1"/>
    <property type="gene ID" value="TraesCLE_scaffold_024394_01G001000"/>
</dbReference>
<organism evidence="1">
    <name type="scientific">Triticum aestivum</name>
    <name type="common">Wheat</name>
    <dbReference type="NCBI Taxonomy" id="4565"/>
    <lineage>
        <taxon>Eukaryota</taxon>
        <taxon>Viridiplantae</taxon>
        <taxon>Streptophyta</taxon>
        <taxon>Embryophyta</taxon>
        <taxon>Tracheophyta</taxon>
        <taxon>Spermatophyta</taxon>
        <taxon>Magnoliopsida</taxon>
        <taxon>Liliopsida</taxon>
        <taxon>Poales</taxon>
        <taxon>Poaceae</taxon>
        <taxon>BOP clade</taxon>
        <taxon>Pooideae</taxon>
        <taxon>Triticodae</taxon>
        <taxon>Triticeae</taxon>
        <taxon>Triticinae</taxon>
        <taxon>Triticum</taxon>
    </lineage>
</organism>
<dbReference type="EnsemblPlants" id="TraesCS6A02G353000.1">
    <property type="protein sequence ID" value="TraesCS6A02G353000.1.cds1"/>
    <property type="gene ID" value="TraesCS6A02G353000"/>
</dbReference>
<dbReference type="Gramene" id="TraesSTA6A03G03384940.1">
    <property type="protein sequence ID" value="TraesSTA6A03G03384940.1.CDS1"/>
    <property type="gene ID" value="TraesSTA6A03G03384940"/>
</dbReference>
<dbReference type="Proteomes" id="UP000019116">
    <property type="component" value="Chromosome 6A"/>
</dbReference>
<proteinExistence type="predicted"/>